<feature type="domain" description="Integrase catalytic" evidence="12">
    <location>
        <begin position="766"/>
        <end position="924"/>
    </location>
</feature>
<dbReference type="Gene3D" id="3.10.10.10">
    <property type="entry name" value="HIV Type 1 Reverse Transcriptase, subunit A, domain 1"/>
    <property type="match status" value="1"/>
</dbReference>
<dbReference type="Pfam" id="PF00665">
    <property type="entry name" value="rve"/>
    <property type="match status" value="1"/>
</dbReference>
<evidence type="ECO:0000256" key="2">
    <source>
        <dbReference type="ARBA" id="ARBA00012180"/>
    </source>
</evidence>
<dbReference type="SUPFAM" id="SSF56672">
    <property type="entry name" value="DNA/RNA polymerases"/>
    <property type="match status" value="1"/>
</dbReference>
<dbReference type="OrthoDB" id="430238at2759"/>
<dbReference type="Gene3D" id="3.10.20.370">
    <property type="match status" value="1"/>
</dbReference>
<comment type="similarity">
    <text evidence="1">Belongs to the beta type-B retroviral polymerase family. HERV class-II K(HML-2) pol subfamily.</text>
</comment>
<feature type="compositionally biased region" description="Polar residues" evidence="10">
    <location>
        <begin position="1092"/>
        <end position="1106"/>
    </location>
</feature>
<feature type="compositionally biased region" description="Polar residues" evidence="10">
    <location>
        <begin position="1120"/>
        <end position="1159"/>
    </location>
</feature>
<keyword evidence="5" id="KW-0540">Nuclease</keyword>
<dbReference type="InterPro" id="IPR012337">
    <property type="entry name" value="RNaseH-like_sf"/>
</dbReference>
<dbReference type="SUPFAM" id="SSF53098">
    <property type="entry name" value="Ribonuclease H-like"/>
    <property type="match status" value="1"/>
</dbReference>
<feature type="domain" description="Reverse transcriptase" evidence="11">
    <location>
        <begin position="181"/>
        <end position="379"/>
    </location>
</feature>
<keyword evidence="6" id="KW-0255">Endonuclease</keyword>
<keyword evidence="14" id="KW-1185">Reference proteome</keyword>
<dbReference type="Gene3D" id="3.30.420.10">
    <property type="entry name" value="Ribonuclease H-like superfamily/Ribonuclease H"/>
    <property type="match status" value="1"/>
</dbReference>
<dbReference type="GO" id="GO:0004523">
    <property type="term" value="F:RNA-DNA hybrid ribonuclease activity"/>
    <property type="evidence" value="ECO:0007669"/>
    <property type="project" value="UniProtKB-EC"/>
</dbReference>
<dbReference type="GO" id="GO:0015074">
    <property type="term" value="P:DNA integration"/>
    <property type="evidence" value="ECO:0007669"/>
    <property type="project" value="InterPro"/>
</dbReference>
<evidence type="ECO:0000256" key="10">
    <source>
        <dbReference type="SAM" id="MobiDB-lite"/>
    </source>
</evidence>
<reference evidence="13" key="1">
    <citation type="journal article" date="2010" name="Science">
        <title>Plasticity of animal genome architecture unmasked by rapid evolution of a pelagic tunicate.</title>
        <authorList>
            <person name="Denoeud F."/>
            <person name="Henriet S."/>
            <person name="Mungpakdee S."/>
            <person name="Aury J.M."/>
            <person name="Da Silva C."/>
            <person name="Brinkmann H."/>
            <person name="Mikhaleva J."/>
            <person name="Olsen L.C."/>
            <person name="Jubin C."/>
            <person name="Canestro C."/>
            <person name="Bouquet J.M."/>
            <person name="Danks G."/>
            <person name="Poulain J."/>
            <person name="Campsteijn C."/>
            <person name="Adamski M."/>
            <person name="Cross I."/>
            <person name="Yadetie F."/>
            <person name="Muffato M."/>
            <person name="Louis A."/>
            <person name="Butcher S."/>
            <person name="Tsagkogeorga G."/>
            <person name="Konrad A."/>
            <person name="Singh S."/>
            <person name="Jensen M.F."/>
            <person name="Cong E.H."/>
            <person name="Eikeseth-Otteraa H."/>
            <person name="Noel B."/>
            <person name="Anthouard V."/>
            <person name="Porcel B.M."/>
            <person name="Kachouri-Lafond R."/>
            <person name="Nishino A."/>
            <person name="Ugolini M."/>
            <person name="Chourrout P."/>
            <person name="Nishida H."/>
            <person name="Aasland R."/>
            <person name="Huzurbazar S."/>
            <person name="Westhof E."/>
            <person name="Delsuc F."/>
            <person name="Lehrach H."/>
            <person name="Reinhardt R."/>
            <person name="Weissenbach J."/>
            <person name="Roy S.W."/>
            <person name="Artiguenave F."/>
            <person name="Postlethwait J.H."/>
            <person name="Manak J.R."/>
            <person name="Thompson E.M."/>
            <person name="Jaillon O."/>
            <person name="Du Pasquier L."/>
            <person name="Boudinot P."/>
            <person name="Liberles D.A."/>
            <person name="Volff J.N."/>
            <person name="Philippe H."/>
            <person name="Lenhard B."/>
            <person name="Roest Crollius H."/>
            <person name="Wincker P."/>
            <person name="Chourrout D."/>
        </authorList>
    </citation>
    <scope>NUCLEOTIDE SEQUENCE [LARGE SCALE GENOMIC DNA]</scope>
</reference>
<protein>
    <recommendedName>
        <fullName evidence="9">Gypsy retrotransposon integrase-like protein 1</fullName>
        <ecNumber evidence="2">3.1.26.4</ecNumber>
    </recommendedName>
</protein>
<dbReference type="Pfam" id="PF00078">
    <property type="entry name" value="RVT_1"/>
    <property type="match status" value="1"/>
</dbReference>
<organism evidence="13">
    <name type="scientific">Oikopleura dioica</name>
    <name type="common">Tunicate</name>
    <dbReference type="NCBI Taxonomy" id="34765"/>
    <lineage>
        <taxon>Eukaryota</taxon>
        <taxon>Metazoa</taxon>
        <taxon>Chordata</taxon>
        <taxon>Tunicata</taxon>
        <taxon>Appendicularia</taxon>
        <taxon>Copelata</taxon>
        <taxon>Oikopleuridae</taxon>
        <taxon>Oikopleura</taxon>
    </lineage>
</organism>
<evidence type="ECO:0000256" key="1">
    <source>
        <dbReference type="ARBA" id="ARBA00010879"/>
    </source>
</evidence>
<dbReference type="EC" id="3.1.26.4" evidence="2"/>
<dbReference type="InterPro" id="IPR000477">
    <property type="entry name" value="RT_dom"/>
</dbReference>
<dbReference type="PANTHER" id="PTHR37984">
    <property type="entry name" value="PROTEIN CBG26694"/>
    <property type="match status" value="1"/>
</dbReference>
<evidence type="ECO:0000256" key="3">
    <source>
        <dbReference type="ARBA" id="ARBA00022679"/>
    </source>
</evidence>
<proteinExistence type="inferred from homology"/>
<evidence type="ECO:0000259" key="12">
    <source>
        <dbReference type="PROSITE" id="PS50994"/>
    </source>
</evidence>
<dbReference type="Gene3D" id="3.30.70.270">
    <property type="match status" value="1"/>
</dbReference>
<keyword evidence="3" id="KW-0808">Transferase</keyword>
<dbReference type="Gene3D" id="1.10.340.70">
    <property type="match status" value="1"/>
</dbReference>
<dbReference type="PROSITE" id="PS50994">
    <property type="entry name" value="INTEGRASE"/>
    <property type="match status" value="1"/>
</dbReference>
<dbReference type="EMBL" id="FN653553">
    <property type="protein sequence ID" value="CBY15548.1"/>
    <property type="molecule type" value="Genomic_DNA"/>
</dbReference>
<evidence type="ECO:0000313" key="13">
    <source>
        <dbReference type="EMBL" id="CBY15548.1"/>
    </source>
</evidence>
<dbReference type="Pfam" id="PF17921">
    <property type="entry name" value="Integrase_H2C2"/>
    <property type="match status" value="1"/>
</dbReference>
<dbReference type="InterPro" id="IPR001584">
    <property type="entry name" value="Integrase_cat-core"/>
</dbReference>
<name>E4Y101_OIKDI</name>
<dbReference type="InterPro" id="IPR041588">
    <property type="entry name" value="Integrase_H2C2"/>
</dbReference>
<dbReference type="InterPro" id="IPR050951">
    <property type="entry name" value="Retrovirus_Pol_polyprotein"/>
</dbReference>
<keyword evidence="4" id="KW-0548">Nucleotidyltransferase</keyword>
<sequence length="1238" mass="139851">MTDTLQTVRGIGGKKSRALGRVRTHVDIGYSHWPNVDMFVLPSESMSIPCILGRRPLHERCREINFNFQDFKVDFQTYRALEWASIPFHTDPKAIVESHVFATQDSLDPTQLVELVHREIGAAINITDYPEESAMVAKLLLENRAAFKSSEKPVGLYKAYVAEVKTIPGKTRHIPQFRIPERHIQPLNAEITKLKKIGVLVPSDNSSGWNTPIGGVSKGDGGTRLILNLNLSVNPLLIDSDTFQIPNIEAAMEIPLGNRYFGVLDISSGFWNIAVKPSDQVKLSIFWAGECLKFSRLPFGLKSSGHIFVRAITEALSSMTYRDNIKLFVDDILIFCKSFKEYLATLEELLHKIAEFGFIIGGSKTKLLFPENKWLGRIINAHGQKADPDNVKAIVDLQPPKDYKSLQSLIGMLNWCRTFAAVKEVKAKLCSDSMIWFPDFSKDFCLVTDASLSAAGWALLQIVDGKSRIVRVGSKTFTECQSRYSASEREAFAIILAVSDCRVYLMGRKFSIKTDHKALTYIDSRISRNDKLTRWWHFLSQYDFVCVYIEGELNCLADYFSRPAQLEYTRPTYTGQNGPAGSFQKFHRFDIYVPSWVDLNKAPKIEFDASDLTKCENLVGAVSEKIPIERGIFEKMSLTSEQAHDEACQDAIDALTHKRELRFDAKCEEGSYLSRNFRQLSLDTTTGALLHRGKIFVPRGMRPTVLKTFHDLRNHAGNDRLRESMSHLTWPNFSDDLKNYVRSCPCSHAKGARGHHVDPGFRPIVKGNHPFSKVNVDFIEMPVSRGGFRYCCTMVDTFSRFLIVVPTKRARAIDACKAIQEHLLDHYPHPDCISTDRGSHFVSSLNAEFSAINGLQWNYHIAFRPQACSILESRHRELKNCVFISIHSFNLDWPSVIKRVTYIMNASVNRSTKVSPFEIIFGRPAKLSEFDKEFAPPSGKNIPEFMRNRSRVSNLLYKKMSICQNKADDSVRENGPKIAPEALEPGDECFLKREHSQVAHRTKCRWLGPYVVNRSNGYVVQLVDMEGHTDWFHRSQILKKVARSPQLGSTPYFLNLKVPLPKTLPKPPNERKPVNNACPDDIALSHDPQITEKPNSDINCPQASDENSVDPPENPISDVNGPQASDESQIDQPENPGIQNFSDSETSIPAQNDKNTVNVPITVGKKRNLPTDFLVPGEGAKKSNPRRPNPDCTRATTRSRAKNLRSDRALAEEIQNSEVRRSSRNCAIRFPVKNPFQK</sequence>
<dbReference type="InterPro" id="IPR036397">
    <property type="entry name" value="RNaseH_sf"/>
</dbReference>
<gene>
    <name evidence="13" type="ORF">GSOID_T00013845001</name>
</gene>
<dbReference type="GO" id="GO:0003676">
    <property type="term" value="F:nucleic acid binding"/>
    <property type="evidence" value="ECO:0007669"/>
    <property type="project" value="InterPro"/>
</dbReference>
<dbReference type="PROSITE" id="PS50878">
    <property type="entry name" value="RT_POL"/>
    <property type="match status" value="1"/>
</dbReference>
<dbReference type="InParanoid" id="E4Y101"/>
<accession>E4Y101</accession>
<dbReference type="CDD" id="cd01647">
    <property type="entry name" value="RT_LTR"/>
    <property type="match status" value="1"/>
</dbReference>
<dbReference type="AlphaFoldDB" id="E4Y101"/>
<evidence type="ECO:0000313" key="14">
    <source>
        <dbReference type="Proteomes" id="UP000001307"/>
    </source>
</evidence>
<evidence type="ECO:0000259" key="11">
    <source>
        <dbReference type="PROSITE" id="PS50878"/>
    </source>
</evidence>
<dbReference type="InterPro" id="IPR041373">
    <property type="entry name" value="RT_RNaseH"/>
</dbReference>
<dbReference type="InterPro" id="IPR043502">
    <property type="entry name" value="DNA/RNA_pol_sf"/>
</dbReference>
<evidence type="ECO:0000256" key="6">
    <source>
        <dbReference type="ARBA" id="ARBA00022759"/>
    </source>
</evidence>
<evidence type="ECO:0000256" key="9">
    <source>
        <dbReference type="ARBA" id="ARBA00039658"/>
    </source>
</evidence>
<dbReference type="InterPro" id="IPR043128">
    <property type="entry name" value="Rev_trsase/Diguanyl_cyclase"/>
</dbReference>
<dbReference type="CDD" id="cd09274">
    <property type="entry name" value="RNase_HI_RT_Ty3"/>
    <property type="match status" value="1"/>
</dbReference>
<dbReference type="GO" id="GO:0003964">
    <property type="term" value="F:RNA-directed DNA polymerase activity"/>
    <property type="evidence" value="ECO:0007669"/>
    <property type="project" value="UniProtKB-KW"/>
</dbReference>
<keyword evidence="8" id="KW-0695">RNA-directed DNA polymerase</keyword>
<evidence type="ECO:0000256" key="4">
    <source>
        <dbReference type="ARBA" id="ARBA00022695"/>
    </source>
</evidence>
<feature type="region of interest" description="Disordered" evidence="10">
    <location>
        <begin position="1057"/>
        <end position="1209"/>
    </location>
</feature>
<dbReference type="PANTHER" id="PTHR37984:SF5">
    <property type="entry name" value="PROTEIN NYNRIN-LIKE"/>
    <property type="match status" value="1"/>
</dbReference>
<dbReference type="Pfam" id="PF17917">
    <property type="entry name" value="RT_RNaseH"/>
    <property type="match status" value="1"/>
</dbReference>
<dbReference type="Proteomes" id="UP000001307">
    <property type="component" value="Unassembled WGS sequence"/>
</dbReference>
<evidence type="ECO:0000256" key="8">
    <source>
        <dbReference type="ARBA" id="ARBA00022918"/>
    </source>
</evidence>
<keyword evidence="7" id="KW-0378">Hydrolase</keyword>
<evidence type="ECO:0000256" key="7">
    <source>
        <dbReference type="ARBA" id="ARBA00022801"/>
    </source>
</evidence>
<evidence type="ECO:0000256" key="5">
    <source>
        <dbReference type="ARBA" id="ARBA00022722"/>
    </source>
</evidence>